<evidence type="ECO:0000313" key="2">
    <source>
        <dbReference type="Proteomes" id="UP000288805"/>
    </source>
</evidence>
<accession>A0A438GCX5</accession>
<comment type="caution">
    <text evidence="1">The sequence shown here is derived from an EMBL/GenBank/DDBJ whole genome shotgun (WGS) entry which is preliminary data.</text>
</comment>
<protein>
    <submittedName>
        <fullName evidence="1">Uncharacterized protein</fullName>
    </submittedName>
</protein>
<sequence length="187" mass="20921">METTHRCKHLVTKLWIPDYDPDGYTASTSSSSVRVDLTILWQLEHEWMNIASDGVASIINRCVVHSLALRLPLFDYQVFMSDHTSHQMLSGALLSMGVDPYLHDSIIVNIVAYARSIQNLVSHMAAGVVLPIRARIRLVTMHVRNERVLIDLATRESMIENEGRGNGMIPATDISIKALKTETILEG</sequence>
<gene>
    <name evidence="1" type="ORF">CK203_060881</name>
</gene>
<organism evidence="1 2">
    <name type="scientific">Vitis vinifera</name>
    <name type="common">Grape</name>
    <dbReference type="NCBI Taxonomy" id="29760"/>
    <lineage>
        <taxon>Eukaryota</taxon>
        <taxon>Viridiplantae</taxon>
        <taxon>Streptophyta</taxon>
        <taxon>Embryophyta</taxon>
        <taxon>Tracheophyta</taxon>
        <taxon>Spermatophyta</taxon>
        <taxon>Magnoliopsida</taxon>
        <taxon>eudicotyledons</taxon>
        <taxon>Gunneridae</taxon>
        <taxon>Pentapetalae</taxon>
        <taxon>rosids</taxon>
        <taxon>Vitales</taxon>
        <taxon>Vitaceae</taxon>
        <taxon>Viteae</taxon>
        <taxon>Vitis</taxon>
    </lineage>
</organism>
<dbReference type="EMBL" id="QGNW01000474">
    <property type="protein sequence ID" value="RVW70067.1"/>
    <property type="molecule type" value="Genomic_DNA"/>
</dbReference>
<dbReference type="Proteomes" id="UP000288805">
    <property type="component" value="Unassembled WGS sequence"/>
</dbReference>
<reference evidence="1 2" key="1">
    <citation type="journal article" date="2018" name="PLoS Genet.">
        <title>Population sequencing reveals clonal diversity and ancestral inbreeding in the grapevine cultivar Chardonnay.</title>
        <authorList>
            <person name="Roach M.J."/>
            <person name="Johnson D.L."/>
            <person name="Bohlmann J."/>
            <person name="van Vuuren H.J."/>
            <person name="Jones S.J."/>
            <person name="Pretorius I.S."/>
            <person name="Schmidt S.A."/>
            <person name="Borneman A.R."/>
        </authorList>
    </citation>
    <scope>NUCLEOTIDE SEQUENCE [LARGE SCALE GENOMIC DNA]</scope>
    <source>
        <strain evidence="2">cv. Chardonnay</strain>
        <tissue evidence="1">Leaf</tissue>
    </source>
</reference>
<name>A0A438GCX5_VITVI</name>
<dbReference type="AlphaFoldDB" id="A0A438GCX5"/>
<proteinExistence type="predicted"/>
<evidence type="ECO:0000313" key="1">
    <source>
        <dbReference type="EMBL" id="RVW70067.1"/>
    </source>
</evidence>